<dbReference type="EMBL" id="FRCZ01000007">
    <property type="protein sequence ID" value="SHN30553.1"/>
    <property type="molecule type" value="Genomic_DNA"/>
</dbReference>
<evidence type="ECO:0000313" key="1">
    <source>
        <dbReference type="EMBL" id="SHN30553.1"/>
    </source>
</evidence>
<gene>
    <name evidence="1" type="ORF">SAMN05216179_3187</name>
</gene>
<reference evidence="1 2" key="1">
    <citation type="submission" date="2016-11" db="EMBL/GenBank/DDBJ databases">
        <authorList>
            <person name="Jaros S."/>
            <person name="Januszkiewicz K."/>
            <person name="Wedrychowicz H."/>
        </authorList>
    </citation>
    <scope>NUCLEOTIDE SEQUENCE [LARGE SCALE GENOMIC DNA]</scope>
    <source>
        <strain evidence="1 2">CGMCC 1.10681</strain>
    </source>
</reference>
<sequence length="99" mass="11262">MNVIILALGIATAGYFIGRGLENFQNPDSSNSLTHVFDEEDELLIKEKEVHHYIGISKEDAQTLLSEYSNVPHIRLNGNIYFNKSQLKEWLSVQTKQTP</sequence>
<dbReference type="RefSeq" id="WP_073202825.1">
    <property type="nucleotide sequence ID" value="NZ_FRCZ01000007.1"/>
</dbReference>
<dbReference type="AlphaFoldDB" id="A0A1M7QI17"/>
<evidence type="ECO:0000313" key="2">
    <source>
        <dbReference type="Proteomes" id="UP000184184"/>
    </source>
</evidence>
<organism evidence="1 2">
    <name type="scientific">Gracilibacillus kekensis</name>
    <dbReference type="NCBI Taxonomy" id="1027249"/>
    <lineage>
        <taxon>Bacteria</taxon>
        <taxon>Bacillati</taxon>
        <taxon>Bacillota</taxon>
        <taxon>Bacilli</taxon>
        <taxon>Bacillales</taxon>
        <taxon>Bacillaceae</taxon>
        <taxon>Gracilibacillus</taxon>
    </lineage>
</organism>
<dbReference type="Proteomes" id="UP000184184">
    <property type="component" value="Unassembled WGS sequence"/>
</dbReference>
<evidence type="ECO:0008006" key="3">
    <source>
        <dbReference type="Google" id="ProtNLM"/>
    </source>
</evidence>
<dbReference type="STRING" id="1027249.SAMN05216179_3187"/>
<dbReference type="OrthoDB" id="2361226at2"/>
<keyword evidence="2" id="KW-1185">Reference proteome</keyword>
<accession>A0A1M7QI17</accession>
<protein>
    <recommendedName>
        <fullName evidence="3">Helix-turn-helix domain-containing protein</fullName>
    </recommendedName>
</protein>
<name>A0A1M7QI17_9BACI</name>
<proteinExistence type="predicted"/>